<dbReference type="Proteomes" id="UP001497516">
    <property type="component" value="Chromosome 3"/>
</dbReference>
<evidence type="ECO:0000313" key="5">
    <source>
        <dbReference type="Proteomes" id="UP001497516"/>
    </source>
</evidence>
<dbReference type="Pfam" id="PF25597">
    <property type="entry name" value="SH3_retrovirus"/>
    <property type="match status" value="1"/>
</dbReference>
<dbReference type="PANTHER" id="PTHR11439:SF498">
    <property type="entry name" value="DNAK FAMILY PROTEIN"/>
    <property type="match status" value="1"/>
</dbReference>
<feature type="region of interest" description="Disordered" evidence="1">
    <location>
        <begin position="96"/>
        <end position="192"/>
    </location>
</feature>
<reference evidence="4 5" key="1">
    <citation type="submission" date="2024-04" db="EMBL/GenBank/DDBJ databases">
        <authorList>
            <person name="Fracassetti M."/>
        </authorList>
    </citation>
    <scope>NUCLEOTIDE SEQUENCE [LARGE SCALE GENOMIC DNA]</scope>
</reference>
<feature type="compositionally biased region" description="Polar residues" evidence="1">
    <location>
        <begin position="117"/>
        <end position="133"/>
    </location>
</feature>
<dbReference type="PANTHER" id="PTHR11439">
    <property type="entry name" value="GAG-POL-RELATED RETROTRANSPOSON"/>
    <property type="match status" value="1"/>
</dbReference>
<dbReference type="EMBL" id="OZ034816">
    <property type="protein sequence ID" value="CAL1377568.1"/>
    <property type="molecule type" value="Genomic_DNA"/>
</dbReference>
<protein>
    <recommendedName>
        <fullName evidence="6">Reverse transcriptase Ty1/copia-type domain-containing protein</fullName>
    </recommendedName>
</protein>
<dbReference type="InterPro" id="IPR013103">
    <property type="entry name" value="RVT_2"/>
</dbReference>
<evidence type="ECO:0000313" key="4">
    <source>
        <dbReference type="EMBL" id="CAL1377568.1"/>
    </source>
</evidence>
<evidence type="ECO:0000259" key="3">
    <source>
        <dbReference type="Pfam" id="PF25597"/>
    </source>
</evidence>
<dbReference type="InterPro" id="IPR057670">
    <property type="entry name" value="SH3_retrovirus"/>
</dbReference>
<dbReference type="AlphaFoldDB" id="A0AAV2DVC8"/>
<dbReference type="CDD" id="cd09272">
    <property type="entry name" value="RNase_HI_RT_Ty1"/>
    <property type="match status" value="1"/>
</dbReference>
<evidence type="ECO:0000259" key="2">
    <source>
        <dbReference type="Pfam" id="PF07727"/>
    </source>
</evidence>
<evidence type="ECO:0008006" key="6">
    <source>
        <dbReference type="Google" id="ProtNLM"/>
    </source>
</evidence>
<feature type="domain" description="Retroviral polymerase SH3-like" evidence="3">
    <location>
        <begin position="17"/>
        <end position="79"/>
    </location>
</feature>
<keyword evidence="5" id="KW-1185">Reference proteome</keyword>
<feature type="compositionally biased region" description="Polar residues" evidence="1">
    <location>
        <begin position="157"/>
        <end position="182"/>
    </location>
</feature>
<gene>
    <name evidence="4" type="ORF">LTRI10_LOCUS19208</name>
</gene>
<proteinExistence type="predicted"/>
<feature type="domain" description="Reverse transcriptase Ty1/copia-type" evidence="2">
    <location>
        <begin position="273"/>
        <end position="514"/>
    </location>
</feature>
<sequence length="814" mass="90809">MLFSRPASYAHLRVFGCLVYAKDNRGGLHKFAERGRASVFLGYAATKKGYVLYDLATQKLFVSRDVVFHETHFPFHSPNPSEYHWIPSAVFDDSLMSHPTMAGEESDETAPVVDPPSSASQPCSSKPNGSSSPMLAPAEPPCSPPLHSSGCEEKSPKSISHSGPSNSKEKSPQSISPVTQPQVEEVLGRGRRQRHRPKYLDVYATDEEYEQLASNVRYPLSNYVSYGNATPSFRAFLAAVTNNEEPKTWQKAILDARWRAAMRKEVAALEATHTWVLVPLPPGRRLIDCRWVFKIKYLPDGTIERFIARLVAKGYTQVEGVDYHDTFAPVAKLVTVRCLIAVAVQRGWHLQQLDVDNAFLHGDLEEEVYMRVPPGFQQPRDSRVCRLQKSIYGLKQASRNWYHKFTTALCEVGFRPSPADHSLFVYRHGDSYVAALIYVDDVLLAGNDLDFINRVKVFLDKRFSIKDLGSLRYFLGLEVARSPSGVILSQRKYTLDILEEAGVQGARPSSFPVEQNHQLTRPSVSAPLVDGSSYRRLVGRLQYLTVTRPDITYGVNILSQFVNAPTQAHFDAAMRILRYLKSSPGQGLFLPAQGSLDLVAYCDADWGGCQTTRRSTTGFYISLGSAPVSWRTKKQKVVARSSAEAEYRAMASTVSEVIWLRWLLSELGVTQSGPTPLYCDNQAALHIAANPVFHERTKHVEMDCHFVRERVVSGDIAPRKISSEFQLADLFTKGLGTDRFRALLSKLNVRDLHRPACGGVLGQVDDPFSLAHTTKACMVMQPSTYPGGVRNTTVTLADLMKDINRHVRPVGRVT</sequence>
<organism evidence="4 5">
    <name type="scientific">Linum trigynum</name>
    <dbReference type="NCBI Taxonomy" id="586398"/>
    <lineage>
        <taxon>Eukaryota</taxon>
        <taxon>Viridiplantae</taxon>
        <taxon>Streptophyta</taxon>
        <taxon>Embryophyta</taxon>
        <taxon>Tracheophyta</taxon>
        <taxon>Spermatophyta</taxon>
        <taxon>Magnoliopsida</taxon>
        <taxon>eudicotyledons</taxon>
        <taxon>Gunneridae</taxon>
        <taxon>Pentapetalae</taxon>
        <taxon>rosids</taxon>
        <taxon>fabids</taxon>
        <taxon>Malpighiales</taxon>
        <taxon>Linaceae</taxon>
        <taxon>Linum</taxon>
    </lineage>
</organism>
<accession>A0AAV2DVC8</accession>
<dbReference type="Pfam" id="PF07727">
    <property type="entry name" value="RVT_2"/>
    <property type="match status" value="1"/>
</dbReference>
<evidence type="ECO:0000256" key="1">
    <source>
        <dbReference type="SAM" id="MobiDB-lite"/>
    </source>
</evidence>
<name>A0AAV2DVC8_9ROSI</name>
<dbReference type="SUPFAM" id="SSF56672">
    <property type="entry name" value="DNA/RNA polymerases"/>
    <property type="match status" value="1"/>
</dbReference>
<dbReference type="InterPro" id="IPR043502">
    <property type="entry name" value="DNA/RNA_pol_sf"/>
</dbReference>